<gene>
    <name evidence="2" type="ORF">OG442_16130</name>
</gene>
<keyword evidence="3" id="KW-1185">Reference proteome</keyword>
<evidence type="ECO:0000313" key="3">
    <source>
        <dbReference type="Proteomes" id="UP001432209"/>
    </source>
</evidence>
<organism evidence="2 3">
    <name type="scientific">Streptomyces niveus</name>
    <name type="common">Streptomyces spheroides</name>
    <dbReference type="NCBI Taxonomy" id="193462"/>
    <lineage>
        <taxon>Bacteria</taxon>
        <taxon>Bacillati</taxon>
        <taxon>Actinomycetota</taxon>
        <taxon>Actinomycetes</taxon>
        <taxon>Kitasatosporales</taxon>
        <taxon>Streptomycetaceae</taxon>
        <taxon>Streptomyces</taxon>
    </lineage>
</organism>
<protein>
    <submittedName>
        <fullName evidence="2">Type II toxin-antitoxin system Phd/YefM family antitoxin</fullName>
    </submittedName>
</protein>
<feature type="region of interest" description="Disordered" evidence="1">
    <location>
        <begin position="60"/>
        <end position="84"/>
    </location>
</feature>
<proteinExistence type="predicted"/>
<dbReference type="Proteomes" id="UP001432209">
    <property type="component" value="Chromosome"/>
</dbReference>
<evidence type="ECO:0000256" key="1">
    <source>
        <dbReference type="SAM" id="MobiDB-lite"/>
    </source>
</evidence>
<sequence length="145" mass="16342">MRTVELTDVVEDFGRLVALIALVEETGERVSVTTDDGEQPRVLLPAAELAELEYWARRHDSDPLPLPDAAPERPPGPERQGPYTRYVHADGVRTTFTRGRAVVVELRLADDLNRLEERARYGRQGYMEPKQSAAFADFLARQPRG</sequence>
<dbReference type="RefSeq" id="WP_329076597.1">
    <property type="nucleotide sequence ID" value="NZ_CP109495.1"/>
</dbReference>
<accession>A0ABZ2A2L4</accession>
<dbReference type="EMBL" id="CP109495">
    <property type="protein sequence ID" value="WUX52947.1"/>
    <property type="molecule type" value="Genomic_DNA"/>
</dbReference>
<name>A0ABZ2A2L4_STRNV</name>
<evidence type="ECO:0000313" key="2">
    <source>
        <dbReference type="EMBL" id="WUX52947.1"/>
    </source>
</evidence>
<feature type="compositionally biased region" description="Pro residues" evidence="1">
    <location>
        <begin position="64"/>
        <end position="74"/>
    </location>
</feature>
<reference evidence="2" key="1">
    <citation type="submission" date="2022-10" db="EMBL/GenBank/DDBJ databases">
        <title>The complete genomes of actinobacterial strains from the NBC collection.</title>
        <authorList>
            <person name="Joergensen T.S."/>
            <person name="Alvarez Arevalo M."/>
            <person name="Sterndorff E.B."/>
            <person name="Faurdal D."/>
            <person name="Vuksanovic O."/>
            <person name="Mourched A.-S."/>
            <person name="Charusanti P."/>
            <person name="Shaw S."/>
            <person name="Blin K."/>
            <person name="Weber T."/>
        </authorList>
    </citation>
    <scope>NUCLEOTIDE SEQUENCE</scope>
    <source>
        <strain evidence="2">NBC_01432</strain>
    </source>
</reference>